<sequence length="85" mass="9620">MHEASDPVSLDDAMAGDRQEMSGRSTFQEHVIRHATHEMSGRSTFQEHVIRHATHGNQKLQSFFESSFVGKGISSKLRARRVVVR</sequence>
<proteinExistence type="predicted"/>
<accession>A0A0A9FKJ0</accession>
<dbReference type="AlphaFoldDB" id="A0A0A9FKJ0"/>
<reference evidence="2" key="2">
    <citation type="journal article" date="2015" name="Data Brief">
        <title>Shoot transcriptome of the giant reed, Arundo donax.</title>
        <authorList>
            <person name="Barrero R.A."/>
            <person name="Guerrero F.D."/>
            <person name="Moolhuijzen P."/>
            <person name="Goolsby J.A."/>
            <person name="Tidwell J."/>
            <person name="Bellgard S.E."/>
            <person name="Bellgard M.I."/>
        </authorList>
    </citation>
    <scope>NUCLEOTIDE SEQUENCE</scope>
    <source>
        <tissue evidence="2">Shoot tissue taken approximately 20 cm above the soil surface</tissue>
    </source>
</reference>
<feature type="region of interest" description="Disordered" evidence="1">
    <location>
        <begin position="1"/>
        <end position="25"/>
    </location>
</feature>
<organism evidence="2">
    <name type="scientific">Arundo donax</name>
    <name type="common">Giant reed</name>
    <name type="synonym">Donax arundinaceus</name>
    <dbReference type="NCBI Taxonomy" id="35708"/>
    <lineage>
        <taxon>Eukaryota</taxon>
        <taxon>Viridiplantae</taxon>
        <taxon>Streptophyta</taxon>
        <taxon>Embryophyta</taxon>
        <taxon>Tracheophyta</taxon>
        <taxon>Spermatophyta</taxon>
        <taxon>Magnoliopsida</taxon>
        <taxon>Liliopsida</taxon>
        <taxon>Poales</taxon>
        <taxon>Poaceae</taxon>
        <taxon>PACMAD clade</taxon>
        <taxon>Arundinoideae</taxon>
        <taxon>Arundineae</taxon>
        <taxon>Arundo</taxon>
    </lineage>
</organism>
<name>A0A0A9FKJ0_ARUDO</name>
<dbReference type="EMBL" id="GBRH01187295">
    <property type="protein sequence ID" value="JAE10601.1"/>
    <property type="molecule type" value="Transcribed_RNA"/>
</dbReference>
<protein>
    <submittedName>
        <fullName evidence="2">Uncharacterized protein</fullName>
    </submittedName>
</protein>
<evidence type="ECO:0000313" key="2">
    <source>
        <dbReference type="EMBL" id="JAE10601.1"/>
    </source>
</evidence>
<evidence type="ECO:0000256" key="1">
    <source>
        <dbReference type="SAM" id="MobiDB-lite"/>
    </source>
</evidence>
<reference evidence="2" key="1">
    <citation type="submission" date="2014-09" db="EMBL/GenBank/DDBJ databases">
        <authorList>
            <person name="Magalhaes I.L.F."/>
            <person name="Oliveira U."/>
            <person name="Santos F.R."/>
            <person name="Vidigal T.H.D.A."/>
            <person name="Brescovit A.D."/>
            <person name="Santos A.J."/>
        </authorList>
    </citation>
    <scope>NUCLEOTIDE SEQUENCE</scope>
    <source>
        <tissue evidence="2">Shoot tissue taken approximately 20 cm above the soil surface</tissue>
    </source>
</reference>